<sequence length="201" mass="21901">MLPRIFGSSNGAALTRDSLGGVVRSVLAASSACSSSHGRAATQAWVQANPLSLQGSPPYLRTRTMSTEVSPTQKQQQLFAEMQSVRRMLLLRDPHFWCTEPYFSAHGAHLVPIEERSRHSHFALSHTAGSLTGPELANIIEAQASNAMQQYPRGEGWGGFGRHRQLQHQQDTGGLRPIAAWNSTQVPLELVSAGAPDIRRP</sequence>
<reference evidence="1" key="1">
    <citation type="submission" date="2021-01" db="EMBL/GenBank/DDBJ databases">
        <authorList>
            <person name="Corre E."/>
            <person name="Pelletier E."/>
            <person name="Niang G."/>
            <person name="Scheremetjew M."/>
            <person name="Finn R."/>
            <person name="Kale V."/>
            <person name="Holt S."/>
            <person name="Cochrane G."/>
            <person name="Meng A."/>
            <person name="Brown T."/>
            <person name="Cohen L."/>
        </authorList>
    </citation>
    <scope>NUCLEOTIDE SEQUENCE</scope>
    <source>
        <strain evidence="1">CCMP1320</strain>
    </source>
</reference>
<dbReference type="AlphaFoldDB" id="A0A7S3R3X4"/>
<proteinExistence type="predicted"/>
<gene>
    <name evidence="1" type="ORF">DTER00134_LOCUS16372</name>
</gene>
<evidence type="ECO:0000313" key="1">
    <source>
        <dbReference type="EMBL" id="CAE0501299.1"/>
    </source>
</evidence>
<protein>
    <submittedName>
        <fullName evidence="1">Uncharacterized protein</fullName>
    </submittedName>
</protein>
<accession>A0A7S3R3X4</accession>
<name>A0A7S3R3X4_DUNTE</name>
<dbReference type="EMBL" id="HBIP01027103">
    <property type="protein sequence ID" value="CAE0501299.1"/>
    <property type="molecule type" value="Transcribed_RNA"/>
</dbReference>
<organism evidence="1">
    <name type="scientific">Dunaliella tertiolecta</name>
    <name type="common">Green alga</name>
    <dbReference type="NCBI Taxonomy" id="3047"/>
    <lineage>
        <taxon>Eukaryota</taxon>
        <taxon>Viridiplantae</taxon>
        <taxon>Chlorophyta</taxon>
        <taxon>core chlorophytes</taxon>
        <taxon>Chlorophyceae</taxon>
        <taxon>CS clade</taxon>
        <taxon>Chlamydomonadales</taxon>
        <taxon>Dunaliellaceae</taxon>
        <taxon>Dunaliella</taxon>
    </lineage>
</organism>